<name>A0A0V0TXW1_9BILA</name>
<dbReference type="EMBL" id="JYDJ01000119">
    <property type="protein sequence ID" value="KRX43431.1"/>
    <property type="molecule type" value="Genomic_DNA"/>
</dbReference>
<reference evidence="1 2" key="1">
    <citation type="submission" date="2015-01" db="EMBL/GenBank/DDBJ databases">
        <title>Evolution of Trichinella species and genotypes.</title>
        <authorList>
            <person name="Korhonen P.K."/>
            <person name="Edoardo P."/>
            <person name="Giuseppe L.R."/>
            <person name="Gasser R.B."/>
        </authorList>
    </citation>
    <scope>NUCLEOTIDE SEQUENCE [LARGE SCALE GENOMIC DNA]</scope>
    <source>
        <strain evidence="1">ISS417</strain>
    </source>
</reference>
<sequence>MNANACTYGRCKDFFGTSSNSFSNTYFIPLDNKFQMQCTKDDELILFSVYKANSLVLIYELRIFNHEQLFH</sequence>
<comment type="caution">
    <text evidence="1">The sequence shown here is derived from an EMBL/GenBank/DDBJ whole genome shotgun (WGS) entry which is preliminary data.</text>
</comment>
<gene>
    <name evidence="1" type="ORF">T05_10761</name>
</gene>
<organism evidence="1 2">
    <name type="scientific">Trichinella murrelli</name>
    <dbReference type="NCBI Taxonomy" id="144512"/>
    <lineage>
        <taxon>Eukaryota</taxon>
        <taxon>Metazoa</taxon>
        <taxon>Ecdysozoa</taxon>
        <taxon>Nematoda</taxon>
        <taxon>Enoplea</taxon>
        <taxon>Dorylaimia</taxon>
        <taxon>Trichinellida</taxon>
        <taxon>Trichinellidae</taxon>
        <taxon>Trichinella</taxon>
    </lineage>
</organism>
<protein>
    <submittedName>
        <fullName evidence="1">Uncharacterized protein</fullName>
    </submittedName>
</protein>
<evidence type="ECO:0000313" key="1">
    <source>
        <dbReference type="EMBL" id="KRX43431.1"/>
    </source>
</evidence>
<dbReference type="AlphaFoldDB" id="A0A0V0TXW1"/>
<accession>A0A0V0TXW1</accession>
<dbReference type="Proteomes" id="UP000055048">
    <property type="component" value="Unassembled WGS sequence"/>
</dbReference>
<evidence type="ECO:0000313" key="2">
    <source>
        <dbReference type="Proteomes" id="UP000055048"/>
    </source>
</evidence>
<proteinExistence type="predicted"/>
<keyword evidence="2" id="KW-1185">Reference proteome</keyword>